<reference evidence="2" key="1">
    <citation type="submission" date="2016-10" db="EMBL/GenBank/DDBJ databases">
        <authorList>
            <person name="Varghese N."/>
            <person name="Submissions S."/>
        </authorList>
    </citation>
    <scope>NUCLEOTIDE SEQUENCE [LARGE SCALE GENOMIC DNA]</scope>
    <source>
        <strain evidence="2">DSM 18579</strain>
    </source>
</reference>
<keyword evidence="2" id="KW-1185">Reference proteome</keyword>
<dbReference type="RefSeq" id="WP_143047694.1">
    <property type="nucleotide sequence ID" value="NZ_FOHV01000055.1"/>
</dbReference>
<dbReference type="OrthoDB" id="5889367at2"/>
<protein>
    <submittedName>
        <fullName evidence="1">Uncharacterized protein</fullName>
    </submittedName>
</protein>
<dbReference type="AlphaFoldDB" id="A0A1I0G223"/>
<feature type="non-terminal residue" evidence="1">
    <location>
        <position position="76"/>
    </location>
</feature>
<sequence>MTNEFITFSRPLKSFFDKISIREFARKTKFMQRIRLLQPECFLSALIQTLSFKDHANLADILRMMDSELEASQYKP</sequence>
<gene>
    <name evidence="1" type="ORF">SAMN02583745_02945</name>
</gene>
<dbReference type="Proteomes" id="UP000242642">
    <property type="component" value="Unassembled WGS sequence"/>
</dbReference>
<evidence type="ECO:0000313" key="1">
    <source>
        <dbReference type="EMBL" id="SET64035.1"/>
    </source>
</evidence>
<evidence type="ECO:0000313" key="2">
    <source>
        <dbReference type="Proteomes" id="UP000242642"/>
    </source>
</evidence>
<accession>A0A1I0G223</accession>
<proteinExistence type="predicted"/>
<organism evidence="1 2">
    <name type="scientific">Thorsellia anophelis DSM 18579</name>
    <dbReference type="NCBI Taxonomy" id="1123402"/>
    <lineage>
        <taxon>Bacteria</taxon>
        <taxon>Pseudomonadati</taxon>
        <taxon>Pseudomonadota</taxon>
        <taxon>Gammaproteobacteria</taxon>
        <taxon>Enterobacterales</taxon>
        <taxon>Thorselliaceae</taxon>
        <taxon>Thorsellia</taxon>
    </lineage>
</organism>
<name>A0A1I0G223_9GAMM</name>
<dbReference type="EMBL" id="FOHV01000055">
    <property type="protein sequence ID" value="SET64035.1"/>
    <property type="molecule type" value="Genomic_DNA"/>
</dbReference>